<dbReference type="InParanoid" id="A0A5J5F010"/>
<dbReference type="Proteomes" id="UP000326924">
    <property type="component" value="Unassembled WGS sequence"/>
</dbReference>
<keyword evidence="3" id="KW-1185">Reference proteome</keyword>
<organism evidence="2 3">
    <name type="scientific">Sphaerosporella brunnea</name>
    <dbReference type="NCBI Taxonomy" id="1250544"/>
    <lineage>
        <taxon>Eukaryota</taxon>
        <taxon>Fungi</taxon>
        <taxon>Dikarya</taxon>
        <taxon>Ascomycota</taxon>
        <taxon>Pezizomycotina</taxon>
        <taxon>Pezizomycetes</taxon>
        <taxon>Pezizales</taxon>
        <taxon>Pyronemataceae</taxon>
        <taxon>Sphaerosporella</taxon>
    </lineage>
</organism>
<comment type="caution">
    <text evidence="2">The sequence shown here is derived from an EMBL/GenBank/DDBJ whole genome shotgun (WGS) entry which is preliminary data.</text>
</comment>
<accession>A0A5J5F010</accession>
<evidence type="ECO:0000313" key="2">
    <source>
        <dbReference type="EMBL" id="KAA8909019.1"/>
    </source>
</evidence>
<dbReference type="EMBL" id="VXIS01000062">
    <property type="protein sequence ID" value="KAA8909019.1"/>
    <property type="molecule type" value="Genomic_DNA"/>
</dbReference>
<gene>
    <name evidence="2" type="ORF">FN846DRAFT_776850</name>
</gene>
<feature type="compositionally biased region" description="Basic and acidic residues" evidence="1">
    <location>
        <begin position="129"/>
        <end position="138"/>
    </location>
</feature>
<evidence type="ECO:0000313" key="3">
    <source>
        <dbReference type="Proteomes" id="UP000326924"/>
    </source>
</evidence>
<name>A0A5J5F010_9PEZI</name>
<dbReference type="AlphaFoldDB" id="A0A5J5F010"/>
<reference evidence="2 3" key="1">
    <citation type="submission" date="2019-09" db="EMBL/GenBank/DDBJ databases">
        <title>Draft genome of the ectomycorrhizal ascomycete Sphaerosporella brunnea.</title>
        <authorList>
            <consortium name="DOE Joint Genome Institute"/>
            <person name="Benucci G.M."/>
            <person name="Marozzi G."/>
            <person name="Antonielli L."/>
            <person name="Sanchez S."/>
            <person name="Marco P."/>
            <person name="Wang X."/>
            <person name="Falini L.B."/>
            <person name="Barry K."/>
            <person name="Haridas S."/>
            <person name="Lipzen A."/>
            <person name="Labutti K."/>
            <person name="Grigoriev I.V."/>
            <person name="Murat C."/>
            <person name="Martin F."/>
            <person name="Albertini E."/>
            <person name="Donnini D."/>
            <person name="Bonito G."/>
        </authorList>
    </citation>
    <scope>NUCLEOTIDE SEQUENCE [LARGE SCALE GENOMIC DNA]</scope>
    <source>
        <strain evidence="2 3">Sb_GMNB300</strain>
    </source>
</reference>
<feature type="region of interest" description="Disordered" evidence="1">
    <location>
        <begin position="120"/>
        <end position="146"/>
    </location>
</feature>
<dbReference type="OrthoDB" id="5392254at2759"/>
<protein>
    <submittedName>
        <fullName evidence="2">Uncharacterized protein</fullName>
    </submittedName>
</protein>
<sequence>ARKTRKKDYYIQDSTSIVLHHPRRRRKTVLSIWRDQDAFERDVKPGSIVALQGAAVNKNYEEDVAYKILRFMKEKVPHGHLNIYNDHPPSWYVCDPVNMPGYAELLVWRDQVLRRELQLEREEEEEEEERKRALKETANRQFEAAQTQRQEMADLNRIAAAEVEGKNQREIEEKEVEEMDREGLIWWKNGQPLWRIDGLY</sequence>
<feature type="non-terminal residue" evidence="2">
    <location>
        <position position="1"/>
    </location>
</feature>
<evidence type="ECO:0000256" key="1">
    <source>
        <dbReference type="SAM" id="MobiDB-lite"/>
    </source>
</evidence>
<proteinExistence type="predicted"/>